<comment type="caution">
    <text evidence="3">The sequence shown here is derived from an EMBL/GenBank/DDBJ whole genome shotgun (WGS) entry which is preliminary data.</text>
</comment>
<protein>
    <submittedName>
        <fullName evidence="3">Uncharacterized protein</fullName>
    </submittedName>
</protein>
<evidence type="ECO:0000256" key="1">
    <source>
        <dbReference type="SAM" id="MobiDB-lite"/>
    </source>
</evidence>
<keyword evidence="4" id="KW-1185">Reference proteome</keyword>
<keyword evidence="2" id="KW-0732">Signal</keyword>
<dbReference type="EMBL" id="CAJGYM010000046">
    <property type="protein sequence ID" value="CAD6194666.1"/>
    <property type="molecule type" value="Genomic_DNA"/>
</dbReference>
<reference evidence="3" key="1">
    <citation type="submission" date="2020-10" db="EMBL/GenBank/DDBJ databases">
        <authorList>
            <person name="Kikuchi T."/>
        </authorList>
    </citation>
    <scope>NUCLEOTIDE SEQUENCE</scope>
    <source>
        <strain evidence="3">NKZ352</strain>
    </source>
</reference>
<dbReference type="OrthoDB" id="5841338at2759"/>
<feature type="region of interest" description="Disordered" evidence="1">
    <location>
        <begin position="76"/>
        <end position="102"/>
    </location>
</feature>
<dbReference type="AlphaFoldDB" id="A0A8S1HD80"/>
<evidence type="ECO:0000313" key="4">
    <source>
        <dbReference type="Proteomes" id="UP000835052"/>
    </source>
</evidence>
<sequence length="121" mass="13288">MKTVLMMTVLLAVEFSSAAPFDPNNPNYADTVNLTYNGNQLLNMDAIDNLNGMDPQMASNLKEAIHRELPEYLASKSNDSSIEASNPSAAKILHDSQSNKSSEELIETTTKLHLFNLGLVF</sequence>
<gene>
    <name evidence="3" type="ORF">CAUJ_LOCUS10585</name>
</gene>
<organism evidence="3 4">
    <name type="scientific">Caenorhabditis auriculariae</name>
    <dbReference type="NCBI Taxonomy" id="2777116"/>
    <lineage>
        <taxon>Eukaryota</taxon>
        <taxon>Metazoa</taxon>
        <taxon>Ecdysozoa</taxon>
        <taxon>Nematoda</taxon>
        <taxon>Chromadorea</taxon>
        <taxon>Rhabditida</taxon>
        <taxon>Rhabditina</taxon>
        <taxon>Rhabditomorpha</taxon>
        <taxon>Rhabditoidea</taxon>
        <taxon>Rhabditidae</taxon>
        <taxon>Peloderinae</taxon>
        <taxon>Caenorhabditis</taxon>
    </lineage>
</organism>
<dbReference type="Proteomes" id="UP000835052">
    <property type="component" value="Unassembled WGS sequence"/>
</dbReference>
<proteinExistence type="predicted"/>
<evidence type="ECO:0000256" key="2">
    <source>
        <dbReference type="SAM" id="SignalP"/>
    </source>
</evidence>
<name>A0A8S1HD80_9PELO</name>
<evidence type="ECO:0000313" key="3">
    <source>
        <dbReference type="EMBL" id="CAD6194666.1"/>
    </source>
</evidence>
<accession>A0A8S1HD80</accession>
<feature type="chain" id="PRO_5035750084" evidence="2">
    <location>
        <begin position="19"/>
        <end position="121"/>
    </location>
</feature>
<feature type="signal peptide" evidence="2">
    <location>
        <begin position="1"/>
        <end position="18"/>
    </location>
</feature>
<feature type="compositionally biased region" description="Polar residues" evidence="1">
    <location>
        <begin position="76"/>
        <end position="88"/>
    </location>
</feature>